<gene>
    <name evidence="3" type="ORF">PHAECO_LOCUS5912</name>
</gene>
<protein>
    <recommendedName>
        <fullName evidence="2">Alpha-carbonic anhydrase domain-containing protein</fullName>
    </recommendedName>
</protein>
<dbReference type="PROSITE" id="PS51144">
    <property type="entry name" value="ALPHA_CA_2"/>
    <property type="match status" value="1"/>
</dbReference>
<dbReference type="PANTHER" id="PTHR18952:SF124">
    <property type="entry name" value="CARBONIC ANHYDRASE 7"/>
    <property type="match status" value="1"/>
</dbReference>
<dbReference type="SUPFAM" id="SSF51069">
    <property type="entry name" value="Carbonic anhydrase"/>
    <property type="match status" value="1"/>
</dbReference>
<dbReference type="GO" id="GO:0004089">
    <property type="term" value="F:carbonate dehydratase activity"/>
    <property type="evidence" value="ECO:0007669"/>
    <property type="project" value="InterPro"/>
</dbReference>
<reference evidence="3" key="1">
    <citation type="submission" date="2022-01" db="EMBL/GenBank/DDBJ databases">
        <authorList>
            <person name="King R."/>
        </authorList>
    </citation>
    <scope>NUCLEOTIDE SEQUENCE</scope>
</reference>
<feature type="domain" description="Alpha-carbonic anhydrase" evidence="2">
    <location>
        <begin position="13"/>
        <end position="265"/>
    </location>
</feature>
<dbReference type="SMART" id="SM01057">
    <property type="entry name" value="Carb_anhydrase"/>
    <property type="match status" value="1"/>
</dbReference>
<name>A0A9P0DLU5_PHACE</name>
<dbReference type="GO" id="GO:0008270">
    <property type="term" value="F:zinc ion binding"/>
    <property type="evidence" value="ECO:0007669"/>
    <property type="project" value="InterPro"/>
</dbReference>
<dbReference type="PANTHER" id="PTHR18952">
    <property type="entry name" value="CARBONIC ANHYDRASE"/>
    <property type="match status" value="1"/>
</dbReference>
<accession>A0A9P0DLU5</accession>
<evidence type="ECO:0000259" key="2">
    <source>
        <dbReference type="PROSITE" id="PS51144"/>
    </source>
</evidence>
<evidence type="ECO:0000313" key="3">
    <source>
        <dbReference type="EMBL" id="CAH1155142.1"/>
    </source>
</evidence>
<dbReference type="CDD" id="cd00326">
    <property type="entry name" value="alpha_CA"/>
    <property type="match status" value="1"/>
</dbReference>
<evidence type="ECO:0000313" key="4">
    <source>
        <dbReference type="Proteomes" id="UP001153737"/>
    </source>
</evidence>
<dbReference type="InterPro" id="IPR023561">
    <property type="entry name" value="Carbonic_anhydrase_a-class"/>
</dbReference>
<dbReference type="GO" id="GO:0005737">
    <property type="term" value="C:cytoplasm"/>
    <property type="evidence" value="ECO:0007669"/>
    <property type="project" value="TreeGrafter"/>
</dbReference>
<dbReference type="OrthoDB" id="429145at2759"/>
<keyword evidence="4" id="KW-1185">Reference proteome</keyword>
<sequence length="289" mass="33020">MLLLEGISNIYKIKILVENCMSSLEKWQIDNDKNGWQSPIAFSNDNVVRKKLPPLQFGNYERKFNVSLRNTGHTVQLDLDTTDIDCDDLPVVSGGPLEFDYTLDHIHFHWDVEHTIDGHKYPLEAHLVHYKTSTGSFRNALKFNDGLAILAVFYDYGNCKENIFKEFVQGIEDVSRNVSCGVPVDGICFCGFLPNYVKSYYTYQGTFNAPGIHEVATWVVFSEPATIEKSQLEALSNIDTEENDHPPQKSSPVQEMNDPSIIYNGNFYAAVRKFIRDTRRYIWEAKGDN</sequence>
<comment type="similarity">
    <text evidence="1">Belongs to the alpha-carbonic anhydrase family.</text>
</comment>
<dbReference type="Gene3D" id="3.10.200.10">
    <property type="entry name" value="Alpha carbonic anhydrase"/>
    <property type="match status" value="1"/>
</dbReference>
<dbReference type="InterPro" id="IPR036398">
    <property type="entry name" value="CA_dom_sf"/>
</dbReference>
<organism evidence="3 4">
    <name type="scientific">Phaedon cochleariae</name>
    <name type="common">Mustard beetle</name>
    <dbReference type="NCBI Taxonomy" id="80249"/>
    <lineage>
        <taxon>Eukaryota</taxon>
        <taxon>Metazoa</taxon>
        <taxon>Ecdysozoa</taxon>
        <taxon>Arthropoda</taxon>
        <taxon>Hexapoda</taxon>
        <taxon>Insecta</taxon>
        <taxon>Pterygota</taxon>
        <taxon>Neoptera</taxon>
        <taxon>Endopterygota</taxon>
        <taxon>Coleoptera</taxon>
        <taxon>Polyphaga</taxon>
        <taxon>Cucujiformia</taxon>
        <taxon>Chrysomeloidea</taxon>
        <taxon>Chrysomelidae</taxon>
        <taxon>Chrysomelinae</taxon>
        <taxon>Chrysomelini</taxon>
        <taxon>Phaedon</taxon>
    </lineage>
</organism>
<dbReference type="InterPro" id="IPR001148">
    <property type="entry name" value="CA_dom"/>
</dbReference>
<proteinExistence type="inferred from homology"/>
<evidence type="ECO:0000256" key="1">
    <source>
        <dbReference type="ARBA" id="ARBA00010718"/>
    </source>
</evidence>
<dbReference type="AlphaFoldDB" id="A0A9P0DLU5"/>
<reference evidence="3" key="2">
    <citation type="submission" date="2022-10" db="EMBL/GenBank/DDBJ databases">
        <authorList>
            <consortium name="ENA_rothamsted_submissions"/>
            <consortium name="culmorum"/>
            <person name="King R."/>
        </authorList>
    </citation>
    <scope>NUCLEOTIDE SEQUENCE</scope>
</reference>
<dbReference type="Proteomes" id="UP001153737">
    <property type="component" value="Chromosome 17"/>
</dbReference>
<dbReference type="Pfam" id="PF00194">
    <property type="entry name" value="Carb_anhydrase"/>
    <property type="match status" value="1"/>
</dbReference>
<dbReference type="EMBL" id="OU896723">
    <property type="protein sequence ID" value="CAH1155142.1"/>
    <property type="molecule type" value="Genomic_DNA"/>
</dbReference>